<evidence type="ECO:0000256" key="1">
    <source>
        <dbReference type="ARBA" id="ARBA00004141"/>
    </source>
</evidence>
<dbReference type="Proteomes" id="UP000663889">
    <property type="component" value="Unassembled WGS sequence"/>
</dbReference>
<feature type="domain" description="STAS" evidence="6">
    <location>
        <begin position="501"/>
        <end position="634"/>
    </location>
</feature>
<dbReference type="Pfam" id="PF00916">
    <property type="entry name" value="Sulfate_transp"/>
    <property type="match status" value="2"/>
</dbReference>
<name>A0A814U7S7_9BILA</name>
<comment type="subcellular location">
    <subcellularLocation>
        <location evidence="1">Membrane</location>
        <topology evidence="1">Multi-pass membrane protein</topology>
    </subcellularLocation>
</comment>
<gene>
    <name evidence="7" type="ORF">SEV965_LOCUS19511</name>
</gene>
<feature type="transmembrane region" description="Helical" evidence="5">
    <location>
        <begin position="123"/>
        <end position="146"/>
    </location>
</feature>
<feature type="transmembrane region" description="Helical" evidence="5">
    <location>
        <begin position="262"/>
        <end position="282"/>
    </location>
</feature>
<evidence type="ECO:0000256" key="3">
    <source>
        <dbReference type="ARBA" id="ARBA00022989"/>
    </source>
</evidence>
<dbReference type="SUPFAM" id="SSF52091">
    <property type="entry name" value="SpoIIaa-like"/>
    <property type="match status" value="1"/>
</dbReference>
<keyword evidence="4 5" id="KW-0472">Membrane</keyword>
<evidence type="ECO:0000256" key="4">
    <source>
        <dbReference type="ARBA" id="ARBA00023136"/>
    </source>
</evidence>
<dbReference type="GO" id="GO:0055085">
    <property type="term" value="P:transmembrane transport"/>
    <property type="evidence" value="ECO:0007669"/>
    <property type="project" value="InterPro"/>
</dbReference>
<accession>A0A814U7S7</accession>
<sequence length="651" mass="73008">MISTVNNSSCIDGSVEGRILNRQLQGSYNRFHLQSFIDQYGIIKSRTPTINRIKNHLNKFYNTFSCISIINALLDRIPIIRCLKEYKIRKYLFGDIIAGITVAIMHIPQGMAYGILTTLPPVYGLYVSFFPVLLYMVFGTCPHLSLGTFAITSLMTGQVIDGASLQSLNVINNQSYIPSNISDAIVISEKVGLATTLAFVVGIIQLILSVFRLGFLTVYLTEPFISGFMAGAAVHVFSSQIPSVFGVKSPPKHLNDRYKSTLRIVIPSELILIVIGTIISHFTKFHNRHGVSVVGPIKQGLPAPISPPFKQISYLVVHAVPIAMVTLCISISMAKMFSRKHNYKVSSNQELLAYGISNTISSFFQCFPSGSSMSRSAVQEGSGCQTQLVGGFSCLVLGIVLVALTPLFQSLPMACLAAIIIVNLKGLLFQIKDFFFYYRISIMECLLWLITFVTVILFEVDIGLYVGLGASFLINTIRTQRPRFTVLGQIDNTEIYKNVKLFPIARQFVNIKILRFDESLYACNAPFFKQKFYELIGIQLRQEPLIPYEMQNLNKNEGIQYKYVVLECSPFNFIDTVGVKVLIEIYNDLKNRGIQLYLSECRYGVRHTFELMNFCEKTAPNIIYVTTHDAVMFIRAQLNNDLLRLIAAARI</sequence>
<comment type="caution">
    <text evidence="7">The sequence shown here is derived from an EMBL/GenBank/DDBJ whole genome shotgun (WGS) entry which is preliminary data.</text>
</comment>
<dbReference type="Pfam" id="PF01740">
    <property type="entry name" value="STAS"/>
    <property type="match status" value="1"/>
</dbReference>
<organism evidence="7 8">
    <name type="scientific">Rotaria sordida</name>
    <dbReference type="NCBI Taxonomy" id="392033"/>
    <lineage>
        <taxon>Eukaryota</taxon>
        <taxon>Metazoa</taxon>
        <taxon>Spiralia</taxon>
        <taxon>Gnathifera</taxon>
        <taxon>Rotifera</taxon>
        <taxon>Eurotatoria</taxon>
        <taxon>Bdelloidea</taxon>
        <taxon>Philodinida</taxon>
        <taxon>Philodinidae</taxon>
        <taxon>Rotaria</taxon>
    </lineage>
</organism>
<feature type="transmembrane region" description="Helical" evidence="5">
    <location>
        <begin position="223"/>
        <end position="241"/>
    </location>
</feature>
<dbReference type="InterPro" id="IPR001902">
    <property type="entry name" value="SLC26A/SulP_fam"/>
</dbReference>
<evidence type="ECO:0000256" key="2">
    <source>
        <dbReference type="ARBA" id="ARBA00022692"/>
    </source>
</evidence>
<dbReference type="PROSITE" id="PS50801">
    <property type="entry name" value="STAS"/>
    <property type="match status" value="1"/>
</dbReference>
<feature type="transmembrane region" description="Helical" evidence="5">
    <location>
        <begin position="191"/>
        <end position="211"/>
    </location>
</feature>
<feature type="transmembrane region" description="Helical" evidence="5">
    <location>
        <begin position="411"/>
        <end position="429"/>
    </location>
</feature>
<feature type="transmembrane region" description="Helical" evidence="5">
    <location>
        <begin position="91"/>
        <end position="111"/>
    </location>
</feature>
<dbReference type="InterPro" id="IPR002645">
    <property type="entry name" value="STAS_dom"/>
</dbReference>
<reference evidence="7" key="1">
    <citation type="submission" date="2021-02" db="EMBL/GenBank/DDBJ databases">
        <authorList>
            <person name="Nowell W R."/>
        </authorList>
    </citation>
    <scope>NUCLEOTIDE SEQUENCE</scope>
</reference>
<dbReference type="CDD" id="cd07042">
    <property type="entry name" value="STAS_SulP_like_sulfate_transporter"/>
    <property type="match status" value="1"/>
</dbReference>
<evidence type="ECO:0000313" key="8">
    <source>
        <dbReference type="Proteomes" id="UP000663889"/>
    </source>
</evidence>
<feature type="transmembrane region" description="Helical" evidence="5">
    <location>
        <begin position="388"/>
        <end position="405"/>
    </location>
</feature>
<feature type="transmembrane region" description="Helical" evidence="5">
    <location>
        <begin position="312"/>
        <end position="334"/>
    </location>
</feature>
<dbReference type="AlphaFoldDB" id="A0A814U7S7"/>
<dbReference type="EMBL" id="CAJNOU010001220">
    <property type="protein sequence ID" value="CAF1170984.1"/>
    <property type="molecule type" value="Genomic_DNA"/>
</dbReference>
<feature type="transmembrane region" description="Helical" evidence="5">
    <location>
        <begin position="436"/>
        <end position="456"/>
    </location>
</feature>
<evidence type="ECO:0000313" key="7">
    <source>
        <dbReference type="EMBL" id="CAF1170984.1"/>
    </source>
</evidence>
<evidence type="ECO:0000259" key="6">
    <source>
        <dbReference type="PROSITE" id="PS50801"/>
    </source>
</evidence>
<evidence type="ECO:0000256" key="5">
    <source>
        <dbReference type="SAM" id="Phobius"/>
    </source>
</evidence>
<proteinExistence type="predicted"/>
<dbReference type="GO" id="GO:0016020">
    <property type="term" value="C:membrane"/>
    <property type="evidence" value="ECO:0007669"/>
    <property type="project" value="UniProtKB-SubCell"/>
</dbReference>
<keyword evidence="3 5" id="KW-1133">Transmembrane helix</keyword>
<dbReference type="Gene3D" id="3.30.750.24">
    <property type="entry name" value="STAS domain"/>
    <property type="match status" value="1"/>
</dbReference>
<dbReference type="InterPro" id="IPR036513">
    <property type="entry name" value="STAS_dom_sf"/>
</dbReference>
<protein>
    <recommendedName>
        <fullName evidence="6">STAS domain-containing protein</fullName>
    </recommendedName>
</protein>
<dbReference type="InterPro" id="IPR011547">
    <property type="entry name" value="SLC26A/SulP_dom"/>
</dbReference>
<dbReference type="PANTHER" id="PTHR11814">
    <property type="entry name" value="SULFATE TRANSPORTER"/>
    <property type="match status" value="1"/>
</dbReference>
<keyword evidence="2 5" id="KW-0812">Transmembrane</keyword>